<evidence type="ECO:0000313" key="3">
    <source>
        <dbReference type="Proteomes" id="UP001519460"/>
    </source>
</evidence>
<accession>A0ABD0M3J6</accession>
<organism evidence="2 3">
    <name type="scientific">Batillaria attramentaria</name>
    <dbReference type="NCBI Taxonomy" id="370345"/>
    <lineage>
        <taxon>Eukaryota</taxon>
        <taxon>Metazoa</taxon>
        <taxon>Spiralia</taxon>
        <taxon>Lophotrochozoa</taxon>
        <taxon>Mollusca</taxon>
        <taxon>Gastropoda</taxon>
        <taxon>Caenogastropoda</taxon>
        <taxon>Sorbeoconcha</taxon>
        <taxon>Cerithioidea</taxon>
        <taxon>Batillariidae</taxon>
        <taxon>Batillaria</taxon>
    </lineage>
</organism>
<sequence>ALQYSRLRQTTQHEMTGSETAGASHPSHLSSPLLFGTGAFVYAYAAATLVAHTARTTAATARNAIALPDARRPHKHQRLHTNKTVWPLLFDDGAVAEGMGVF</sequence>
<feature type="non-terminal residue" evidence="2">
    <location>
        <position position="1"/>
    </location>
</feature>
<feature type="compositionally biased region" description="Polar residues" evidence="1">
    <location>
        <begin position="1"/>
        <end position="21"/>
    </location>
</feature>
<proteinExistence type="predicted"/>
<protein>
    <submittedName>
        <fullName evidence="2">Uncharacterized protein</fullName>
    </submittedName>
</protein>
<feature type="region of interest" description="Disordered" evidence="1">
    <location>
        <begin position="1"/>
        <end position="27"/>
    </location>
</feature>
<dbReference type="AlphaFoldDB" id="A0ABD0M3J6"/>
<reference evidence="2 3" key="1">
    <citation type="journal article" date="2023" name="Sci. Data">
        <title>Genome assembly of the Korean intertidal mud-creeper Batillaria attramentaria.</title>
        <authorList>
            <person name="Patra A.K."/>
            <person name="Ho P.T."/>
            <person name="Jun S."/>
            <person name="Lee S.J."/>
            <person name="Kim Y."/>
            <person name="Won Y.J."/>
        </authorList>
    </citation>
    <scope>NUCLEOTIDE SEQUENCE [LARGE SCALE GENOMIC DNA]</scope>
    <source>
        <strain evidence="2">Wonlab-2016</strain>
    </source>
</reference>
<dbReference type="EMBL" id="JACVVK020000008">
    <property type="protein sequence ID" value="KAK7506091.1"/>
    <property type="molecule type" value="Genomic_DNA"/>
</dbReference>
<evidence type="ECO:0000256" key="1">
    <source>
        <dbReference type="SAM" id="MobiDB-lite"/>
    </source>
</evidence>
<name>A0ABD0M3J6_9CAEN</name>
<dbReference type="Proteomes" id="UP001519460">
    <property type="component" value="Unassembled WGS sequence"/>
</dbReference>
<feature type="non-terminal residue" evidence="2">
    <location>
        <position position="102"/>
    </location>
</feature>
<keyword evidence="3" id="KW-1185">Reference proteome</keyword>
<evidence type="ECO:0000313" key="2">
    <source>
        <dbReference type="EMBL" id="KAK7506091.1"/>
    </source>
</evidence>
<comment type="caution">
    <text evidence="2">The sequence shown here is derived from an EMBL/GenBank/DDBJ whole genome shotgun (WGS) entry which is preliminary data.</text>
</comment>
<gene>
    <name evidence="2" type="ORF">BaRGS_00002813</name>
</gene>